<dbReference type="InterPro" id="IPR036047">
    <property type="entry name" value="F-box-like_dom_sf"/>
</dbReference>
<dbReference type="InterPro" id="IPR011989">
    <property type="entry name" value="ARM-like"/>
</dbReference>
<dbReference type="PROSITE" id="PS50181">
    <property type="entry name" value="FBOX"/>
    <property type="match status" value="1"/>
</dbReference>
<proteinExistence type="predicted"/>
<dbReference type="Proteomes" id="UP000001396">
    <property type="component" value="Unassembled WGS sequence"/>
</dbReference>
<protein>
    <recommendedName>
        <fullName evidence="1">F-box domain-containing protein</fullName>
    </recommendedName>
</protein>
<dbReference type="InParanoid" id="D3BFE3"/>
<dbReference type="GeneID" id="31362158"/>
<evidence type="ECO:0000313" key="3">
    <source>
        <dbReference type="Proteomes" id="UP000001396"/>
    </source>
</evidence>
<dbReference type="InterPro" id="IPR016024">
    <property type="entry name" value="ARM-type_fold"/>
</dbReference>
<accession>D3BFE3</accession>
<dbReference type="CDD" id="cd09917">
    <property type="entry name" value="F-box_SF"/>
    <property type="match status" value="1"/>
</dbReference>
<reference evidence="2 3" key="1">
    <citation type="journal article" date="2011" name="Genome Res.">
        <title>Phylogeny-wide analysis of social amoeba genomes highlights ancient origins for complex intercellular communication.</title>
        <authorList>
            <person name="Heidel A.J."/>
            <person name="Lawal H.M."/>
            <person name="Felder M."/>
            <person name="Schilde C."/>
            <person name="Helps N.R."/>
            <person name="Tunggal B."/>
            <person name="Rivero F."/>
            <person name="John U."/>
            <person name="Schleicher M."/>
            <person name="Eichinger L."/>
            <person name="Platzer M."/>
            <person name="Noegel A.A."/>
            <person name="Schaap P."/>
            <person name="Gloeckner G."/>
        </authorList>
    </citation>
    <scope>NUCLEOTIDE SEQUENCE [LARGE SCALE GENOMIC DNA]</scope>
    <source>
        <strain evidence="3">ATCC 26659 / Pp 5 / PN500</strain>
    </source>
</reference>
<dbReference type="AlphaFoldDB" id="D3BFE3"/>
<dbReference type="Pfam" id="PF00646">
    <property type="entry name" value="F-box"/>
    <property type="match status" value="1"/>
</dbReference>
<comment type="caution">
    <text evidence="2">The sequence shown here is derived from an EMBL/GenBank/DDBJ whole genome shotgun (WGS) entry which is preliminary data.</text>
</comment>
<gene>
    <name evidence="2" type="ORF">PPL_06676</name>
</gene>
<feature type="domain" description="F-box" evidence="1">
    <location>
        <begin position="20"/>
        <end position="66"/>
    </location>
</feature>
<name>D3BFE3_HETP5</name>
<dbReference type="RefSeq" id="XP_020431978.1">
    <property type="nucleotide sequence ID" value="XM_020577530.1"/>
</dbReference>
<dbReference type="EMBL" id="ADBJ01000031">
    <property type="protein sequence ID" value="EFA79857.1"/>
    <property type="molecule type" value="Genomic_DNA"/>
</dbReference>
<dbReference type="SUPFAM" id="SSF48371">
    <property type="entry name" value="ARM repeat"/>
    <property type="match status" value="1"/>
</dbReference>
<evidence type="ECO:0000259" key="1">
    <source>
        <dbReference type="PROSITE" id="PS50181"/>
    </source>
</evidence>
<organism evidence="2 3">
    <name type="scientific">Heterostelium pallidum (strain ATCC 26659 / Pp 5 / PN500)</name>
    <name type="common">Cellular slime mold</name>
    <name type="synonym">Polysphondylium pallidum</name>
    <dbReference type="NCBI Taxonomy" id="670386"/>
    <lineage>
        <taxon>Eukaryota</taxon>
        <taxon>Amoebozoa</taxon>
        <taxon>Evosea</taxon>
        <taxon>Eumycetozoa</taxon>
        <taxon>Dictyostelia</taxon>
        <taxon>Acytosteliales</taxon>
        <taxon>Acytosteliaceae</taxon>
        <taxon>Heterostelium</taxon>
    </lineage>
</organism>
<evidence type="ECO:0000313" key="2">
    <source>
        <dbReference type="EMBL" id="EFA79857.1"/>
    </source>
</evidence>
<dbReference type="InterPro" id="IPR001810">
    <property type="entry name" value="F-box_dom"/>
</dbReference>
<keyword evidence="3" id="KW-1185">Reference proteome</keyword>
<dbReference type="Gene3D" id="1.25.10.10">
    <property type="entry name" value="Leucine-rich Repeat Variant"/>
    <property type="match status" value="1"/>
</dbReference>
<sequence length="420" mass="49291">MLNQKQQIEISQLIKSCNGNHLIFSIPLEVLSSILLFLEPLDLIHLSESCKLFNFYLNNSWIWNQLLEQSIPFIYQSIYHSNRTPLCSTDDQIYNKDENEGLEWLNNNSKIIKSFLVLNNKETQENRIINKFVKSISTNNLISQNNNNSSLLKVSFDLLNYLIKDVEHDNYKKFVIQIPAILSISKNKIQDQELQKSILILFSNILYDKEALNIFGNNGGLTWLSKISNIHKDNRFFNSMFIFIHYKTILSYSLKLKEKDVLISLIEVLKKNYNNEKMHFNGVLSLTHLSNSKYFVEVFKKNGVIGYILSLIQKYFDNPMMVEYCLILLTNMTFNSSDCCKKIVKEDGLPILLHTMKIENKKVQFLSNKSVFNILYYINLARNRQQDDQDSQNYQSILDLLEKKLDNPNIYLFKYEIPTY</sequence>
<dbReference type="SUPFAM" id="SSF81383">
    <property type="entry name" value="F-box domain"/>
    <property type="match status" value="1"/>
</dbReference>
<dbReference type="Gene3D" id="1.20.1280.50">
    <property type="match status" value="1"/>
</dbReference>